<comment type="caution">
    <text evidence="3">The sequence shown here is derived from an EMBL/GenBank/DDBJ whole genome shotgun (WGS) entry which is preliminary data.</text>
</comment>
<keyword evidence="3" id="KW-0808">Transferase</keyword>
<keyword evidence="4" id="KW-1185">Reference proteome</keyword>
<gene>
    <name evidence="3" type="ORF">FNL39_109110</name>
</gene>
<dbReference type="Pfam" id="PF13649">
    <property type="entry name" value="Methyltransf_25"/>
    <property type="match status" value="1"/>
</dbReference>
<feature type="region of interest" description="Disordered" evidence="1">
    <location>
        <begin position="51"/>
        <end position="70"/>
    </location>
</feature>
<dbReference type="Proteomes" id="UP000798951">
    <property type="component" value="Unassembled WGS sequence"/>
</dbReference>
<evidence type="ECO:0000313" key="3">
    <source>
        <dbReference type="EMBL" id="KAF0845081.1"/>
    </source>
</evidence>
<name>A0ABQ6YHS2_9NOCA</name>
<dbReference type="CDD" id="cd02440">
    <property type="entry name" value="AdoMet_MTases"/>
    <property type="match status" value="1"/>
</dbReference>
<dbReference type="Gene3D" id="3.40.50.150">
    <property type="entry name" value="Vaccinia Virus protein VP39"/>
    <property type="match status" value="1"/>
</dbReference>
<dbReference type="GO" id="GO:0008168">
    <property type="term" value="F:methyltransferase activity"/>
    <property type="evidence" value="ECO:0007669"/>
    <property type="project" value="UniProtKB-KW"/>
</dbReference>
<organism evidence="3 4">
    <name type="scientific">Nocardia caishijiensis</name>
    <dbReference type="NCBI Taxonomy" id="184756"/>
    <lineage>
        <taxon>Bacteria</taxon>
        <taxon>Bacillati</taxon>
        <taxon>Actinomycetota</taxon>
        <taxon>Actinomycetes</taxon>
        <taxon>Mycobacteriales</taxon>
        <taxon>Nocardiaceae</taxon>
        <taxon>Nocardia</taxon>
    </lineage>
</organism>
<proteinExistence type="predicted"/>
<protein>
    <submittedName>
        <fullName evidence="3">Methyltransferase family protein</fullName>
    </submittedName>
</protein>
<accession>A0ABQ6YHS2</accession>
<dbReference type="InterPro" id="IPR029063">
    <property type="entry name" value="SAM-dependent_MTases_sf"/>
</dbReference>
<reference evidence="3 4" key="1">
    <citation type="submission" date="2019-07" db="EMBL/GenBank/DDBJ databases">
        <title>Genomic Encyclopedia of Type Strains, Phase IV (KMG-IV): sequencing the most valuable type-strain genomes for metagenomic binning, comparative biology and taxonomic classification.</title>
        <authorList>
            <person name="Goeker M."/>
        </authorList>
    </citation>
    <scope>NUCLEOTIDE SEQUENCE [LARGE SCALE GENOMIC DNA]</scope>
    <source>
        <strain evidence="3 4">DSM 44831</strain>
    </source>
</reference>
<keyword evidence="3" id="KW-0489">Methyltransferase</keyword>
<dbReference type="InterPro" id="IPR050508">
    <property type="entry name" value="Methyltransf_Superfamily"/>
</dbReference>
<dbReference type="InterPro" id="IPR041698">
    <property type="entry name" value="Methyltransf_25"/>
</dbReference>
<evidence type="ECO:0000259" key="2">
    <source>
        <dbReference type="Pfam" id="PF13649"/>
    </source>
</evidence>
<dbReference type="SUPFAM" id="SSF53335">
    <property type="entry name" value="S-adenosyl-L-methionine-dependent methyltransferases"/>
    <property type="match status" value="1"/>
</dbReference>
<feature type="domain" description="Methyltransferase" evidence="2">
    <location>
        <begin position="123"/>
        <end position="216"/>
    </location>
</feature>
<dbReference type="GO" id="GO:0032259">
    <property type="term" value="P:methylation"/>
    <property type="evidence" value="ECO:0007669"/>
    <property type="project" value="UniProtKB-KW"/>
</dbReference>
<evidence type="ECO:0000313" key="4">
    <source>
        <dbReference type="Proteomes" id="UP000798951"/>
    </source>
</evidence>
<sequence length="324" mass="35219">MRIYPGTQRFLERHSRASAYARVFQPGKPPPVPADTLGAVSDDERHAQANALLGTAATTRTRIGSADSERASRRWWDADADQYHQTHADFLGVDSPGGEFVWCPEGLHEGDMHFLGDVTGKSVLEIGCGSAPCSRWLAGQGAHPIGLDVSMGMLARGVAAMAQGGPRVPLVQAGAEALPFADESFDLACSAFGGVPFVADSALVMREVARVLKPGGRWVFSVNHPMRWIFPDDPGEAGLVARIPYFDRTPYVEVDGDGVPTYVEHHRTIGDRVREIVGAGLILLDIVEPDWPEWLDREWGQWSPLRGEIFPGTALFVTEKPGRA</sequence>
<dbReference type="PANTHER" id="PTHR42912">
    <property type="entry name" value="METHYLTRANSFERASE"/>
    <property type="match status" value="1"/>
</dbReference>
<evidence type="ECO:0000256" key="1">
    <source>
        <dbReference type="SAM" id="MobiDB-lite"/>
    </source>
</evidence>
<dbReference type="PANTHER" id="PTHR42912:SF93">
    <property type="entry name" value="N6-ADENOSINE-METHYLTRANSFERASE TMT1A"/>
    <property type="match status" value="1"/>
</dbReference>
<dbReference type="EMBL" id="VMSD01000009">
    <property type="protein sequence ID" value="KAF0845081.1"/>
    <property type="molecule type" value="Genomic_DNA"/>
</dbReference>